<dbReference type="Proteomes" id="UP000193244">
    <property type="component" value="Unassembled WGS sequence"/>
</dbReference>
<dbReference type="EMBL" id="FXAY01000004">
    <property type="protein sequence ID" value="SMG42519.1"/>
    <property type="molecule type" value="Genomic_DNA"/>
</dbReference>
<accession>A0A1X7KMD9</accession>
<reference evidence="2" key="1">
    <citation type="submission" date="2017-04" db="EMBL/GenBank/DDBJ databases">
        <authorList>
            <person name="Varghese N."/>
            <person name="Submissions S."/>
        </authorList>
    </citation>
    <scope>NUCLEOTIDE SEQUENCE [LARGE SCALE GENOMIC DNA]</scope>
    <source>
        <strain evidence="2">VKM Ac-2510</strain>
    </source>
</reference>
<evidence type="ECO:0000313" key="2">
    <source>
        <dbReference type="Proteomes" id="UP000193244"/>
    </source>
</evidence>
<sequence length="97" mass="11063">MISQMRADARMTQREALIMLGSTFRFPLEIDDDGSAYLRPTSDTTLEVHVDDADPLHPLVLTVWHWKGHAEALLARDELRILISGKTGWHIVPTERE</sequence>
<name>A0A1X7KMD9_9MICO</name>
<protein>
    <submittedName>
        <fullName evidence="1">Uncharacterized protein</fullName>
    </submittedName>
</protein>
<evidence type="ECO:0000313" key="1">
    <source>
        <dbReference type="EMBL" id="SMG42519.1"/>
    </source>
</evidence>
<dbReference type="AlphaFoldDB" id="A0A1X7KMD9"/>
<organism evidence="1 2">
    <name type="scientific">Agreia pratensis</name>
    <dbReference type="NCBI Taxonomy" id="150121"/>
    <lineage>
        <taxon>Bacteria</taxon>
        <taxon>Bacillati</taxon>
        <taxon>Actinomycetota</taxon>
        <taxon>Actinomycetes</taxon>
        <taxon>Micrococcales</taxon>
        <taxon>Microbacteriaceae</taxon>
        <taxon>Agreia</taxon>
    </lineage>
</organism>
<dbReference type="STRING" id="150121.SAMN06296010_2742"/>
<keyword evidence="2" id="KW-1185">Reference proteome</keyword>
<proteinExistence type="predicted"/>
<gene>
    <name evidence="1" type="ORF">SAMN06296010_2742</name>
</gene>